<evidence type="ECO:0000313" key="4">
    <source>
        <dbReference type="Proteomes" id="UP000759273"/>
    </source>
</evidence>
<dbReference type="GO" id="GO:0003677">
    <property type="term" value="F:DNA binding"/>
    <property type="evidence" value="ECO:0007669"/>
    <property type="project" value="UniProtKB-KW"/>
</dbReference>
<sequence length="76" mass="8995">MENRVRELREDNDYTQQYVADKIGITQRKYSYIETGTQQLTAEILVALSTLYNVSVDYLLKQTDTPQRYPAPHRRK</sequence>
<evidence type="ECO:0000259" key="2">
    <source>
        <dbReference type="PROSITE" id="PS50943"/>
    </source>
</evidence>
<organism evidence="3 4">
    <name type="scientific">Subdoligranulum variabile</name>
    <dbReference type="NCBI Taxonomy" id="214851"/>
    <lineage>
        <taxon>Bacteria</taxon>
        <taxon>Bacillati</taxon>
        <taxon>Bacillota</taxon>
        <taxon>Clostridia</taxon>
        <taxon>Eubacteriales</taxon>
        <taxon>Oscillospiraceae</taxon>
        <taxon>Subdoligranulum</taxon>
    </lineage>
</organism>
<protein>
    <submittedName>
        <fullName evidence="3">Helix-turn-helix transcriptional regulator</fullName>
    </submittedName>
</protein>
<dbReference type="PANTHER" id="PTHR46558">
    <property type="entry name" value="TRACRIPTIONAL REGULATORY PROTEIN-RELATED-RELATED"/>
    <property type="match status" value="1"/>
</dbReference>
<reference evidence="3" key="1">
    <citation type="submission" date="2021-02" db="EMBL/GenBank/DDBJ databases">
        <title>Infant gut strain persistence is associated with maternal origin, phylogeny, and functional potential including surface adhesion and iron acquisition.</title>
        <authorList>
            <person name="Lou Y.C."/>
        </authorList>
    </citation>
    <scope>NUCLEOTIDE SEQUENCE</scope>
    <source>
        <strain evidence="3">L3_101_000M1_dasL3_101_000M1_concoct_87</strain>
    </source>
</reference>
<comment type="caution">
    <text evidence="3">The sequence shown here is derived from an EMBL/GenBank/DDBJ whole genome shotgun (WGS) entry which is preliminary data.</text>
</comment>
<dbReference type="CDD" id="cd00093">
    <property type="entry name" value="HTH_XRE"/>
    <property type="match status" value="1"/>
</dbReference>
<name>A0A943DCC6_9FIRM</name>
<dbReference type="SUPFAM" id="SSF47413">
    <property type="entry name" value="lambda repressor-like DNA-binding domains"/>
    <property type="match status" value="1"/>
</dbReference>
<evidence type="ECO:0000313" key="3">
    <source>
        <dbReference type="EMBL" id="MBS5332835.1"/>
    </source>
</evidence>
<dbReference type="AlphaFoldDB" id="A0A943DCC6"/>
<dbReference type="Proteomes" id="UP000759273">
    <property type="component" value="Unassembled WGS sequence"/>
</dbReference>
<proteinExistence type="predicted"/>
<dbReference type="EMBL" id="JAGZGG010000023">
    <property type="protein sequence ID" value="MBS5332835.1"/>
    <property type="molecule type" value="Genomic_DNA"/>
</dbReference>
<evidence type="ECO:0000256" key="1">
    <source>
        <dbReference type="ARBA" id="ARBA00023125"/>
    </source>
</evidence>
<dbReference type="Pfam" id="PF01381">
    <property type="entry name" value="HTH_3"/>
    <property type="match status" value="1"/>
</dbReference>
<dbReference type="InterPro" id="IPR010982">
    <property type="entry name" value="Lambda_DNA-bd_dom_sf"/>
</dbReference>
<dbReference type="SMART" id="SM00530">
    <property type="entry name" value="HTH_XRE"/>
    <property type="match status" value="1"/>
</dbReference>
<accession>A0A943DCC6</accession>
<dbReference type="Gene3D" id="1.10.260.40">
    <property type="entry name" value="lambda repressor-like DNA-binding domains"/>
    <property type="match status" value="1"/>
</dbReference>
<dbReference type="PROSITE" id="PS50943">
    <property type="entry name" value="HTH_CROC1"/>
    <property type="match status" value="1"/>
</dbReference>
<keyword evidence="1" id="KW-0238">DNA-binding</keyword>
<dbReference type="InterPro" id="IPR001387">
    <property type="entry name" value="Cro/C1-type_HTH"/>
</dbReference>
<dbReference type="PANTHER" id="PTHR46558:SF11">
    <property type="entry name" value="HTH-TYPE TRANSCRIPTIONAL REGULATOR XRE"/>
    <property type="match status" value="1"/>
</dbReference>
<feature type="domain" description="HTH cro/C1-type" evidence="2">
    <location>
        <begin position="5"/>
        <end position="59"/>
    </location>
</feature>
<gene>
    <name evidence="3" type="ORF">KHY36_09950</name>
</gene>